<dbReference type="Gene3D" id="1.10.260.40">
    <property type="entry name" value="lambda repressor-like DNA-binding domains"/>
    <property type="match status" value="1"/>
</dbReference>
<dbReference type="Pfam" id="PF13560">
    <property type="entry name" value="HTH_31"/>
    <property type="match status" value="1"/>
</dbReference>
<protein>
    <submittedName>
        <fullName evidence="2">Helix-turn-helix domain-containing protein</fullName>
    </submittedName>
</protein>
<dbReference type="InterPro" id="IPR001387">
    <property type="entry name" value="Cro/C1-type_HTH"/>
</dbReference>
<reference evidence="2" key="2">
    <citation type="submission" date="2021-04" db="EMBL/GenBank/DDBJ databases">
        <authorList>
            <person name="Gilroy R."/>
        </authorList>
    </citation>
    <scope>NUCLEOTIDE SEQUENCE</scope>
    <source>
        <strain evidence="2">ChiHecec2B26-7398</strain>
    </source>
</reference>
<comment type="caution">
    <text evidence="2">The sequence shown here is derived from an EMBL/GenBank/DDBJ whole genome shotgun (WGS) entry which is preliminary data.</text>
</comment>
<organism evidence="2 3">
    <name type="scientific">Candidatus Gemmiger excrementipullorum</name>
    <dbReference type="NCBI Taxonomy" id="2838610"/>
    <lineage>
        <taxon>Bacteria</taxon>
        <taxon>Bacillati</taxon>
        <taxon>Bacillota</taxon>
        <taxon>Clostridia</taxon>
        <taxon>Eubacteriales</taxon>
        <taxon>Gemmiger</taxon>
    </lineage>
</organism>
<gene>
    <name evidence="2" type="ORF">H9846_06160</name>
</gene>
<dbReference type="InterPro" id="IPR010982">
    <property type="entry name" value="Lambda_DNA-bd_dom_sf"/>
</dbReference>
<feature type="non-terminal residue" evidence="2">
    <location>
        <position position="80"/>
    </location>
</feature>
<dbReference type="Proteomes" id="UP000886751">
    <property type="component" value="Unassembled WGS sequence"/>
</dbReference>
<dbReference type="GO" id="GO:0003677">
    <property type="term" value="F:DNA binding"/>
    <property type="evidence" value="ECO:0007669"/>
    <property type="project" value="InterPro"/>
</dbReference>
<name>A0A9D1Y117_9FIRM</name>
<dbReference type="AlphaFoldDB" id="A0A9D1Y117"/>
<proteinExistence type="predicted"/>
<reference evidence="2" key="1">
    <citation type="journal article" date="2021" name="PeerJ">
        <title>Extensive microbial diversity within the chicken gut microbiome revealed by metagenomics and culture.</title>
        <authorList>
            <person name="Gilroy R."/>
            <person name="Ravi A."/>
            <person name="Getino M."/>
            <person name="Pursley I."/>
            <person name="Horton D.L."/>
            <person name="Alikhan N.F."/>
            <person name="Baker D."/>
            <person name="Gharbi K."/>
            <person name="Hall N."/>
            <person name="Watson M."/>
            <person name="Adriaenssens E.M."/>
            <person name="Foster-Nyarko E."/>
            <person name="Jarju S."/>
            <person name="Secka A."/>
            <person name="Antonio M."/>
            <person name="Oren A."/>
            <person name="Chaudhuri R.R."/>
            <person name="La Ragione R."/>
            <person name="Hildebrand F."/>
            <person name="Pallen M.J."/>
        </authorList>
    </citation>
    <scope>NUCLEOTIDE SEQUENCE</scope>
    <source>
        <strain evidence="2">ChiHecec2B26-7398</strain>
    </source>
</reference>
<dbReference type="SUPFAM" id="SSF47413">
    <property type="entry name" value="lambda repressor-like DNA-binding domains"/>
    <property type="match status" value="1"/>
</dbReference>
<accession>A0A9D1Y117</accession>
<sequence>MSMRWTTVSDRDFTLMRDEFGNYSHSADKTPISFQEQKKILGNRIKRLRLYREMTQEEAAEKTGINATLWRHYEYGLKMP</sequence>
<dbReference type="EMBL" id="DXEI01000091">
    <property type="protein sequence ID" value="HIX95022.1"/>
    <property type="molecule type" value="Genomic_DNA"/>
</dbReference>
<dbReference type="PROSITE" id="PS50943">
    <property type="entry name" value="HTH_CROC1"/>
    <property type="match status" value="1"/>
</dbReference>
<dbReference type="CDD" id="cd00093">
    <property type="entry name" value="HTH_XRE"/>
    <property type="match status" value="1"/>
</dbReference>
<evidence type="ECO:0000313" key="2">
    <source>
        <dbReference type="EMBL" id="HIX95022.1"/>
    </source>
</evidence>
<evidence type="ECO:0000259" key="1">
    <source>
        <dbReference type="PROSITE" id="PS50943"/>
    </source>
</evidence>
<feature type="domain" description="HTH cro/C1-type" evidence="1">
    <location>
        <begin position="45"/>
        <end position="65"/>
    </location>
</feature>
<evidence type="ECO:0000313" key="3">
    <source>
        <dbReference type="Proteomes" id="UP000886751"/>
    </source>
</evidence>